<name>A0AAN9MZG3_CANGL</name>
<organism evidence="1 2">
    <name type="scientific">Canavalia gladiata</name>
    <name type="common">Sword bean</name>
    <name type="synonym">Dolichos gladiatus</name>
    <dbReference type="NCBI Taxonomy" id="3824"/>
    <lineage>
        <taxon>Eukaryota</taxon>
        <taxon>Viridiplantae</taxon>
        <taxon>Streptophyta</taxon>
        <taxon>Embryophyta</taxon>
        <taxon>Tracheophyta</taxon>
        <taxon>Spermatophyta</taxon>
        <taxon>Magnoliopsida</taxon>
        <taxon>eudicotyledons</taxon>
        <taxon>Gunneridae</taxon>
        <taxon>Pentapetalae</taxon>
        <taxon>rosids</taxon>
        <taxon>fabids</taxon>
        <taxon>Fabales</taxon>
        <taxon>Fabaceae</taxon>
        <taxon>Papilionoideae</taxon>
        <taxon>50 kb inversion clade</taxon>
        <taxon>NPAAA clade</taxon>
        <taxon>indigoferoid/millettioid clade</taxon>
        <taxon>Phaseoleae</taxon>
        <taxon>Canavalia</taxon>
    </lineage>
</organism>
<dbReference type="EMBL" id="JAYMYQ010000001">
    <property type="protein sequence ID" value="KAK7363481.1"/>
    <property type="molecule type" value="Genomic_DNA"/>
</dbReference>
<keyword evidence="2" id="KW-1185">Reference proteome</keyword>
<proteinExistence type="predicted"/>
<accession>A0AAN9MZG3</accession>
<comment type="caution">
    <text evidence="1">The sequence shown here is derived from an EMBL/GenBank/DDBJ whole genome shotgun (WGS) entry which is preliminary data.</text>
</comment>
<evidence type="ECO:0000313" key="1">
    <source>
        <dbReference type="EMBL" id="KAK7363481.1"/>
    </source>
</evidence>
<evidence type="ECO:0000313" key="2">
    <source>
        <dbReference type="Proteomes" id="UP001367508"/>
    </source>
</evidence>
<sequence>MNTKDDLVMFQKKNSKSEKYGDLDMQIKSTRERIDVGSTKGEHSLVGWRDKEKEGVWCSTLSSSQLKR</sequence>
<gene>
    <name evidence="1" type="ORF">VNO77_05625</name>
</gene>
<dbReference type="Proteomes" id="UP001367508">
    <property type="component" value="Unassembled WGS sequence"/>
</dbReference>
<protein>
    <submittedName>
        <fullName evidence="1">Uncharacterized protein</fullName>
    </submittedName>
</protein>
<reference evidence="1 2" key="1">
    <citation type="submission" date="2024-01" db="EMBL/GenBank/DDBJ databases">
        <title>The genomes of 5 underutilized Papilionoideae crops provide insights into root nodulation and disease resistanc.</title>
        <authorList>
            <person name="Jiang F."/>
        </authorList>
    </citation>
    <scope>NUCLEOTIDE SEQUENCE [LARGE SCALE GENOMIC DNA]</scope>
    <source>
        <strain evidence="1">LVBAO_FW01</strain>
        <tissue evidence="1">Leaves</tissue>
    </source>
</reference>
<dbReference type="AlphaFoldDB" id="A0AAN9MZG3"/>